<keyword evidence="6 7" id="KW-0012">Acyltransferase</keyword>
<evidence type="ECO:0000256" key="8">
    <source>
        <dbReference type="SAM" id="MobiDB-lite"/>
    </source>
</evidence>
<comment type="domain">
    <text evidence="7">The DHHC domain is required for palmitoyltransferase activity.</text>
</comment>
<dbReference type="GO" id="GO:0005794">
    <property type="term" value="C:Golgi apparatus"/>
    <property type="evidence" value="ECO:0007669"/>
    <property type="project" value="TreeGrafter"/>
</dbReference>
<dbReference type="VEuPathDB" id="FungiDB:H257_11173"/>
<comment type="subcellular location">
    <subcellularLocation>
        <location evidence="1">Membrane</location>
        <topology evidence="1">Multi-pass membrane protein</topology>
    </subcellularLocation>
</comment>
<dbReference type="RefSeq" id="XP_009836328.1">
    <property type="nucleotide sequence ID" value="XM_009838026.1"/>
</dbReference>
<evidence type="ECO:0000259" key="9">
    <source>
        <dbReference type="Pfam" id="PF01529"/>
    </source>
</evidence>
<evidence type="ECO:0000256" key="7">
    <source>
        <dbReference type="RuleBase" id="RU079119"/>
    </source>
</evidence>
<organism evidence="10">
    <name type="scientific">Aphanomyces astaci</name>
    <name type="common">Crayfish plague agent</name>
    <dbReference type="NCBI Taxonomy" id="112090"/>
    <lineage>
        <taxon>Eukaryota</taxon>
        <taxon>Sar</taxon>
        <taxon>Stramenopiles</taxon>
        <taxon>Oomycota</taxon>
        <taxon>Saprolegniomycetes</taxon>
        <taxon>Saprolegniales</taxon>
        <taxon>Verrucalvaceae</taxon>
        <taxon>Aphanomyces</taxon>
    </lineage>
</organism>
<dbReference type="STRING" id="112090.W4G3E0"/>
<comment type="catalytic activity">
    <reaction evidence="7">
        <text>L-cysteinyl-[protein] + hexadecanoyl-CoA = S-hexadecanoyl-L-cysteinyl-[protein] + CoA</text>
        <dbReference type="Rhea" id="RHEA:36683"/>
        <dbReference type="Rhea" id="RHEA-COMP:10131"/>
        <dbReference type="Rhea" id="RHEA-COMP:11032"/>
        <dbReference type="ChEBI" id="CHEBI:29950"/>
        <dbReference type="ChEBI" id="CHEBI:57287"/>
        <dbReference type="ChEBI" id="CHEBI:57379"/>
        <dbReference type="ChEBI" id="CHEBI:74151"/>
        <dbReference type="EC" id="2.3.1.225"/>
    </reaction>
</comment>
<dbReference type="EC" id="2.3.1.225" evidence="7"/>
<evidence type="ECO:0000256" key="1">
    <source>
        <dbReference type="ARBA" id="ARBA00004141"/>
    </source>
</evidence>
<feature type="compositionally biased region" description="Pro residues" evidence="8">
    <location>
        <begin position="1"/>
        <end position="12"/>
    </location>
</feature>
<dbReference type="GO" id="GO:0019706">
    <property type="term" value="F:protein-cysteine S-palmitoyltransferase activity"/>
    <property type="evidence" value="ECO:0007669"/>
    <property type="project" value="UniProtKB-EC"/>
</dbReference>
<dbReference type="AlphaFoldDB" id="W4G3E0"/>
<comment type="similarity">
    <text evidence="7">Belongs to the DHHC palmitoyltransferase family.</text>
</comment>
<accession>W4G3E0</accession>
<keyword evidence="5 7" id="KW-0472">Membrane</keyword>
<dbReference type="GO" id="GO:0016020">
    <property type="term" value="C:membrane"/>
    <property type="evidence" value="ECO:0007669"/>
    <property type="project" value="UniProtKB-SubCell"/>
</dbReference>
<dbReference type="EMBL" id="KI913145">
    <property type="protein sequence ID" value="ETV74222.1"/>
    <property type="molecule type" value="Genomic_DNA"/>
</dbReference>
<evidence type="ECO:0000256" key="2">
    <source>
        <dbReference type="ARBA" id="ARBA00022679"/>
    </source>
</evidence>
<evidence type="ECO:0000313" key="10">
    <source>
        <dbReference type="EMBL" id="ETV74222.1"/>
    </source>
</evidence>
<dbReference type="GO" id="GO:0006612">
    <property type="term" value="P:protein targeting to membrane"/>
    <property type="evidence" value="ECO:0007669"/>
    <property type="project" value="TreeGrafter"/>
</dbReference>
<dbReference type="GO" id="GO:0005783">
    <property type="term" value="C:endoplasmic reticulum"/>
    <property type="evidence" value="ECO:0007669"/>
    <property type="project" value="TreeGrafter"/>
</dbReference>
<dbReference type="PROSITE" id="PS50216">
    <property type="entry name" value="DHHC"/>
    <property type="match status" value="1"/>
</dbReference>
<feature type="transmembrane region" description="Helical" evidence="7">
    <location>
        <begin position="48"/>
        <end position="71"/>
    </location>
</feature>
<feature type="region of interest" description="Disordered" evidence="8">
    <location>
        <begin position="1"/>
        <end position="39"/>
    </location>
</feature>
<dbReference type="InterPro" id="IPR001594">
    <property type="entry name" value="Palmitoyltrfase_DHHC"/>
</dbReference>
<name>W4G3E0_APHAT</name>
<evidence type="ECO:0000256" key="6">
    <source>
        <dbReference type="ARBA" id="ARBA00023315"/>
    </source>
</evidence>
<dbReference type="OrthoDB" id="9909019at2759"/>
<dbReference type="GeneID" id="20813169"/>
<feature type="transmembrane region" description="Helical" evidence="7">
    <location>
        <begin position="98"/>
        <end position="119"/>
    </location>
</feature>
<feature type="domain" description="Palmitoyltransferase DHHC" evidence="9">
    <location>
        <begin position="151"/>
        <end position="264"/>
    </location>
</feature>
<keyword evidence="3 7" id="KW-0812">Transmembrane</keyword>
<evidence type="ECO:0000256" key="4">
    <source>
        <dbReference type="ARBA" id="ARBA00022989"/>
    </source>
</evidence>
<feature type="transmembrane region" description="Helical" evidence="7">
    <location>
        <begin position="225"/>
        <end position="249"/>
    </location>
</feature>
<sequence length="306" mass="33605">MTLKHPPAPSPPLETKGSSSVEEEDPDSPKSRPPRVNGLAAPHSRDQFISCSGHVISGVAFYIGLGCLMLPSNPSNRAQTNHAAINMTFPREQGSVEAWQVVVFAIHIATMALLVVAWISCERCNPGEISSGETCESSSWLGVVLDGPRWDKTRYCAICRKTIPGMDHHCTWLNTCIGRRNYAQFFTIAVCGNILFMLQAVVSVYCSSWNYTAHQPTDGAVRGLAQSAFVVSAVVSVPCLVMYSTLLAFHVYLSWQGYGTYDYFLKRRDVQRAERRKKRDAQMEAQAASIQGQHHGEPATAVAVVV</sequence>
<evidence type="ECO:0000256" key="5">
    <source>
        <dbReference type="ARBA" id="ARBA00023136"/>
    </source>
</evidence>
<feature type="transmembrane region" description="Helical" evidence="7">
    <location>
        <begin position="185"/>
        <end position="205"/>
    </location>
</feature>
<proteinExistence type="inferred from homology"/>
<keyword evidence="4 7" id="KW-1133">Transmembrane helix</keyword>
<gene>
    <name evidence="10" type="ORF">H257_11173</name>
</gene>
<keyword evidence="2 7" id="KW-0808">Transferase</keyword>
<reference evidence="10" key="1">
    <citation type="submission" date="2013-12" db="EMBL/GenBank/DDBJ databases">
        <title>The Genome Sequence of Aphanomyces astaci APO3.</title>
        <authorList>
            <consortium name="The Broad Institute Genomics Platform"/>
            <person name="Russ C."/>
            <person name="Tyler B."/>
            <person name="van West P."/>
            <person name="Dieguez-Uribeondo J."/>
            <person name="Young S.K."/>
            <person name="Zeng Q."/>
            <person name="Gargeya S."/>
            <person name="Fitzgerald M."/>
            <person name="Abouelleil A."/>
            <person name="Alvarado L."/>
            <person name="Chapman S.B."/>
            <person name="Gainer-Dewar J."/>
            <person name="Goldberg J."/>
            <person name="Griggs A."/>
            <person name="Gujja S."/>
            <person name="Hansen M."/>
            <person name="Howarth C."/>
            <person name="Imamovic A."/>
            <person name="Ireland A."/>
            <person name="Larimer J."/>
            <person name="McCowan C."/>
            <person name="Murphy C."/>
            <person name="Pearson M."/>
            <person name="Poon T.W."/>
            <person name="Priest M."/>
            <person name="Roberts A."/>
            <person name="Saif S."/>
            <person name="Shea T."/>
            <person name="Sykes S."/>
            <person name="Wortman J."/>
            <person name="Nusbaum C."/>
            <person name="Birren B."/>
        </authorList>
    </citation>
    <scope>NUCLEOTIDE SEQUENCE [LARGE SCALE GENOMIC DNA]</scope>
    <source>
        <strain evidence="10">APO3</strain>
    </source>
</reference>
<evidence type="ECO:0000256" key="3">
    <source>
        <dbReference type="ARBA" id="ARBA00022692"/>
    </source>
</evidence>
<dbReference type="Pfam" id="PF01529">
    <property type="entry name" value="DHHC"/>
    <property type="match status" value="1"/>
</dbReference>
<dbReference type="PANTHER" id="PTHR22883:SF203">
    <property type="entry name" value="PALMITOYLTRANSFERASE"/>
    <property type="match status" value="1"/>
</dbReference>
<protein>
    <recommendedName>
        <fullName evidence="7">Palmitoyltransferase</fullName>
        <ecNumber evidence="7">2.3.1.225</ecNumber>
    </recommendedName>
</protein>
<dbReference type="InterPro" id="IPR039859">
    <property type="entry name" value="PFA4/ZDH16/20/ERF2-like"/>
</dbReference>
<dbReference type="PANTHER" id="PTHR22883">
    <property type="entry name" value="ZINC FINGER DHHC DOMAIN CONTAINING PROTEIN"/>
    <property type="match status" value="1"/>
</dbReference>